<feature type="domain" description="Fibronectin type-III" evidence="3">
    <location>
        <begin position="815"/>
        <end position="901"/>
    </location>
</feature>
<evidence type="ECO:0000256" key="2">
    <source>
        <dbReference type="SAM" id="MobiDB-lite"/>
    </source>
</evidence>
<dbReference type="Gene3D" id="2.60.40.10">
    <property type="entry name" value="Immunoglobulins"/>
    <property type="match status" value="14"/>
</dbReference>
<keyword evidence="5" id="KW-1185">Reference proteome</keyword>
<feature type="compositionally biased region" description="Pro residues" evidence="2">
    <location>
        <begin position="1446"/>
        <end position="1459"/>
    </location>
</feature>
<dbReference type="Proteomes" id="UP000824540">
    <property type="component" value="Unassembled WGS sequence"/>
</dbReference>
<dbReference type="Gene3D" id="4.10.830.40">
    <property type="match status" value="1"/>
</dbReference>
<dbReference type="CDD" id="cd00063">
    <property type="entry name" value="FN3"/>
    <property type="match status" value="14"/>
</dbReference>
<feature type="domain" description="Fibronectin type-III" evidence="3">
    <location>
        <begin position="902"/>
        <end position="992"/>
    </location>
</feature>
<evidence type="ECO:0000313" key="5">
    <source>
        <dbReference type="Proteomes" id="UP000824540"/>
    </source>
</evidence>
<sequence length="1459" mass="161417">MNASLDKDGELGNSCLIKGAPGPVREDSSRTQFAREWESIVSERNEVYQNFLILVCHISVEMSQSSERTEMSPAREQEEDALETNIRDDGTDLDNDSGVWPGGEDCDFCTEERLRAVKSCLNCTASYCETHERQHSTVPARQSHTLVEATGNLEHRLCPQHHRALELFCNTDQMPICIPPTPGEIAFPTVGSDSVSLSWGSPEGMDTQSLRFRVTCISGTKQRSFKVTGANHTNIQSLRPGEEYTFSVAVIGDNGMESQGASSTVRTVIPTPVGLTVDSVTTTSFSLRWREPHGLDQTPSFLVSNCSPGTEPQLISTELHSTVLSNLQPGRQYTVSVCTVLENCERSEAVSKTLYTDPSPPENLSVEEVRSRSVRLCWNTPTNMEGVSYSFSITYTCYGGETRELTTGSNSNTADLYDLKPGMEYSFSICTVLHNGTRSRVCSTHAFTKPSPPGNLNISFVRDKSVSLSWDRPPDMQGVPHAFKVTLGDSAGQRKSITIEKNFIVLSNLRPVTEYSITIRTVAQSCGLESEPVHTTVCTKIPAPVGLTVDSVTTTSFSLHWSKPDGLDQTPSYLVSNCSPGTELQLISTELPSAVLSNLQPGRQYTVCVCAVLENGEQSEAVSKTLYTELSAPESLRVEEVRSRSLRLCWDTPTDIEGVSYTFSITYTCDGEKPRELTTESNSSTADLCDLKPGMEYSFSICTVLHNDIRSRVCSTHAHTKPSAPGKLNIASVCETSVCLSWDRPTDMEELPHTVRVTWEDLRGQRESITTDEIFSFLLHLTPGTEYNISVCTVLQSTGLESKPVHTTVCTKPSAPGRLWVEEVKTRSVRLPTDMEGVPHTFRVTWGESTGQRESITTDENPLFLSHLTPGTEYSISVCTELQSTGLESESVHTTICTKPLPPGNLNISSVRETSVCLSWDRQTYMAGVPHTFRVTWVNSRGQRESITADEDFIVLSRLRPGTEYSISVCTVLQSYSVESEPVHTTVCTKPSLPERLNICDVSDTSLCLSWDRPTDMEGVPYTFRVTWLASTEQRGSISTEGNSTVLSYLRPGTEYSISVCTVLQSYDLESEPVHKTVWTEPSPPGNINISYASETSVCLFWDRPTDMEGVQYTFRVTWGDSRGQTWSITTDENHTILPHLTTVTEYIISVCTVMQSTGLKSEPVHTTVCTKPTAPGRLRAEEVKSRSVRLCWDKPINMEGVSYNFMIIYTCDGEEPRELTAGSNINTADLCDLKPGMEYSFSICTVLHNGIRSRVCLIQAHTEPSPPGKLNISSLCETSLCLSWDRPTDMERVPHTFRVTWGDSTGQTESITADENPTVLSHLRPGTDYSISVCTVMQSTGLESEPVHTTVCTKPTSPRRLRVKRVRGKSVRLRWDTPTNMEGVSHTFSITYTCDGEKPRELMTRAKCNFVDLQDLKPGMGYSFSVCTNPRRTDPKSETRTPAFPSHPIPSPPQGIKP</sequence>
<feature type="domain" description="Fibronectin type-III" evidence="3">
    <location>
        <begin position="360"/>
        <end position="454"/>
    </location>
</feature>
<dbReference type="InterPro" id="IPR013783">
    <property type="entry name" value="Ig-like_fold"/>
</dbReference>
<organism evidence="4 5">
    <name type="scientific">Albula glossodonta</name>
    <name type="common">roundjaw bonefish</name>
    <dbReference type="NCBI Taxonomy" id="121402"/>
    <lineage>
        <taxon>Eukaryota</taxon>
        <taxon>Metazoa</taxon>
        <taxon>Chordata</taxon>
        <taxon>Craniata</taxon>
        <taxon>Vertebrata</taxon>
        <taxon>Euteleostomi</taxon>
        <taxon>Actinopterygii</taxon>
        <taxon>Neopterygii</taxon>
        <taxon>Teleostei</taxon>
        <taxon>Albuliformes</taxon>
        <taxon>Albulidae</taxon>
        <taxon>Albula</taxon>
    </lineage>
</organism>
<dbReference type="InterPro" id="IPR050991">
    <property type="entry name" value="ECM_Regulatory_Proteins"/>
</dbReference>
<protein>
    <recommendedName>
        <fullName evidence="3">Fibronectin type-III domain-containing protein</fullName>
    </recommendedName>
</protein>
<feature type="domain" description="Fibronectin type-III" evidence="3">
    <location>
        <begin position="1084"/>
        <end position="1177"/>
    </location>
</feature>
<dbReference type="SMART" id="SM00060">
    <property type="entry name" value="FN3"/>
    <property type="match status" value="14"/>
</dbReference>
<dbReference type="InterPro" id="IPR036116">
    <property type="entry name" value="FN3_sf"/>
</dbReference>
<accession>A0A8T2NJH4</accession>
<dbReference type="EMBL" id="JAFBMS010000049">
    <property type="protein sequence ID" value="KAG9339846.1"/>
    <property type="molecule type" value="Genomic_DNA"/>
</dbReference>
<feature type="compositionally biased region" description="Basic and acidic residues" evidence="2">
    <location>
        <begin position="1"/>
        <end position="10"/>
    </location>
</feature>
<feature type="domain" description="Fibronectin type-III" evidence="3">
    <location>
        <begin position="1358"/>
        <end position="1453"/>
    </location>
</feature>
<evidence type="ECO:0000313" key="4">
    <source>
        <dbReference type="EMBL" id="KAG9339846.1"/>
    </source>
</evidence>
<proteinExistence type="predicted"/>
<dbReference type="InterPro" id="IPR003961">
    <property type="entry name" value="FN3_dom"/>
</dbReference>
<dbReference type="SUPFAM" id="SSF49265">
    <property type="entry name" value="Fibronectin type III"/>
    <property type="match status" value="7"/>
</dbReference>
<name>A0A8T2NJH4_9TELE</name>
<feature type="domain" description="Fibronectin type-III" evidence="3">
    <location>
        <begin position="543"/>
        <end position="634"/>
    </location>
</feature>
<feature type="region of interest" description="Disordered" evidence="2">
    <location>
        <begin position="1"/>
        <end position="29"/>
    </location>
</feature>
<dbReference type="PANTHER" id="PTHR46708:SF2">
    <property type="entry name" value="FIBRONECTIN TYPE-III DOMAIN-CONTAINING PROTEIN"/>
    <property type="match status" value="1"/>
</dbReference>
<dbReference type="PANTHER" id="PTHR46708">
    <property type="entry name" value="TENASCIN"/>
    <property type="match status" value="1"/>
</dbReference>
<reference evidence="4" key="1">
    <citation type="thesis" date="2021" institute="BYU ScholarsArchive" country="Provo, UT, USA">
        <title>Applications of and Algorithms for Genome Assembly and Genomic Analyses with an Emphasis on Marine Teleosts.</title>
        <authorList>
            <person name="Pickett B.D."/>
        </authorList>
    </citation>
    <scope>NUCLEOTIDE SEQUENCE</scope>
    <source>
        <strain evidence="4">HI-2016</strain>
    </source>
</reference>
<dbReference type="Gene3D" id="3.30.160.60">
    <property type="entry name" value="Classic Zinc Finger"/>
    <property type="match status" value="1"/>
</dbReference>
<comment type="caution">
    <text evidence="4">The sequence shown here is derived from an EMBL/GenBank/DDBJ whole genome shotgun (WGS) entry which is preliminary data.</text>
</comment>
<keyword evidence="1" id="KW-0677">Repeat</keyword>
<feature type="domain" description="Fibronectin type-III" evidence="3">
    <location>
        <begin position="993"/>
        <end position="1083"/>
    </location>
</feature>
<dbReference type="Pfam" id="PF00041">
    <property type="entry name" value="fn3"/>
    <property type="match status" value="13"/>
</dbReference>
<dbReference type="PROSITE" id="PS50853">
    <property type="entry name" value="FN3"/>
    <property type="match status" value="10"/>
</dbReference>
<evidence type="ECO:0000256" key="1">
    <source>
        <dbReference type="ARBA" id="ARBA00022737"/>
    </source>
</evidence>
<dbReference type="SUPFAM" id="SSF57845">
    <property type="entry name" value="B-box zinc-binding domain"/>
    <property type="match status" value="1"/>
</dbReference>
<feature type="domain" description="Fibronectin type-III" evidence="3">
    <location>
        <begin position="724"/>
        <end position="814"/>
    </location>
</feature>
<gene>
    <name evidence="4" type="ORF">JZ751_022349</name>
</gene>
<dbReference type="OrthoDB" id="10253954at2759"/>
<evidence type="ECO:0000259" key="3">
    <source>
        <dbReference type="PROSITE" id="PS50853"/>
    </source>
</evidence>
<feature type="region of interest" description="Disordered" evidence="2">
    <location>
        <begin position="65"/>
        <end position="96"/>
    </location>
</feature>
<feature type="domain" description="Fibronectin type-III" evidence="3">
    <location>
        <begin position="1267"/>
        <end position="1357"/>
    </location>
</feature>
<dbReference type="CDD" id="cd19802">
    <property type="entry name" value="Bbox1_TRIM8-like"/>
    <property type="match status" value="1"/>
</dbReference>
<feature type="region of interest" description="Disordered" evidence="2">
    <location>
        <begin position="1428"/>
        <end position="1459"/>
    </location>
</feature>
<feature type="domain" description="Fibronectin type-III" evidence="3">
    <location>
        <begin position="179"/>
        <end position="274"/>
    </location>
</feature>
<feature type="compositionally biased region" description="Basic and acidic residues" evidence="2">
    <location>
        <begin position="67"/>
        <end position="76"/>
    </location>
</feature>